<dbReference type="STRING" id="279824.SAMN03080617_00146"/>
<accession>A0A1G5UYH6</accession>
<keyword evidence="2" id="KW-1185">Reference proteome</keyword>
<evidence type="ECO:0000313" key="2">
    <source>
        <dbReference type="Proteomes" id="UP000198756"/>
    </source>
</evidence>
<dbReference type="Proteomes" id="UP000198756">
    <property type="component" value="Unassembled WGS sequence"/>
</dbReference>
<sequence length="49" mass="5781">MKLRTFPKVRYRKNASPVILLFFTLENTELRKEEANGKLGLPEENELMD</sequence>
<organism evidence="1 2">
    <name type="scientific">Algoriphagus alkaliphilus</name>
    <dbReference type="NCBI Taxonomy" id="279824"/>
    <lineage>
        <taxon>Bacteria</taxon>
        <taxon>Pseudomonadati</taxon>
        <taxon>Bacteroidota</taxon>
        <taxon>Cytophagia</taxon>
        <taxon>Cytophagales</taxon>
        <taxon>Cyclobacteriaceae</taxon>
        <taxon>Algoriphagus</taxon>
    </lineage>
</organism>
<name>A0A1G5UYH6_9BACT</name>
<dbReference type="AlphaFoldDB" id="A0A1G5UYH6"/>
<proteinExistence type="predicted"/>
<gene>
    <name evidence="1" type="ORF">SAMN03080617_00146</name>
</gene>
<evidence type="ECO:0000313" key="1">
    <source>
        <dbReference type="EMBL" id="SDA38176.1"/>
    </source>
</evidence>
<protein>
    <submittedName>
        <fullName evidence="1">Uncharacterized protein</fullName>
    </submittedName>
</protein>
<reference evidence="2" key="1">
    <citation type="submission" date="2016-10" db="EMBL/GenBank/DDBJ databases">
        <authorList>
            <person name="Varghese N."/>
            <person name="Submissions S."/>
        </authorList>
    </citation>
    <scope>NUCLEOTIDE SEQUENCE [LARGE SCALE GENOMIC DNA]</scope>
    <source>
        <strain evidence="2">DSM 22703</strain>
    </source>
</reference>
<dbReference type="EMBL" id="FMXE01000002">
    <property type="protein sequence ID" value="SDA38176.1"/>
    <property type="molecule type" value="Genomic_DNA"/>
</dbReference>